<evidence type="ECO:0000259" key="2">
    <source>
        <dbReference type="Pfam" id="PF07059"/>
    </source>
</evidence>
<dbReference type="Proteomes" id="UP000834106">
    <property type="component" value="Chromosome 6"/>
</dbReference>
<evidence type="ECO:0000313" key="3">
    <source>
        <dbReference type="EMBL" id="CAI9762882.1"/>
    </source>
</evidence>
<dbReference type="PANTHER" id="PTHR12136">
    <property type="entry name" value="ENHANCED DISEASE RESISTANCE-RELATED"/>
    <property type="match status" value="1"/>
</dbReference>
<feature type="region of interest" description="Disordered" evidence="1">
    <location>
        <begin position="36"/>
        <end position="65"/>
    </location>
</feature>
<proteinExistence type="predicted"/>
<feature type="domain" description="Protein ENHANCED DISEASE RESISTANCE 2 C-terminal" evidence="2">
    <location>
        <begin position="60"/>
        <end position="98"/>
    </location>
</feature>
<sequence length="103" mass="11428">MSAPFDLLVHFPAFDSFTIISRRELSYGKSLRKSGAWVDRKSESEGSVPLLEPDHSPNGWTSPSGDVFKVRGPEYITTKAKIPGGDYLLRPLGLTGLKDQCRF</sequence>
<organism evidence="3 4">
    <name type="scientific">Fraxinus pennsylvanica</name>
    <dbReference type="NCBI Taxonomy" id="56036"/>
    <lineage>
        <taxon>Eukaryota</taxon>
        <taxon>Viridiplantae</taxon>
        <taxon>Streptophyta</taxon>
        <taxon>Embryophyta</taxon>
        <taxon>Tracheophyta</taxon>
        <taxon>Spermatophyta</taxon>
        <taxon>Magnoliopsida</taxon>
        <taxon>eudicotyledons</taxon>
        <taxon>Gunneridae</taxon>
        <taxon>Pentapetalae</taxon>
        <taxon>asterids</taxon>
        <taxon>lamiids</taxon>
        <taxon>Lamiales</taxon>
        <taxon>Oleaceae</taxon>
        <taxon>Oleeae</taxon>
        <taxon>Fraxinus</taxon>
    </lineage>
</organism>
<evidence type="ECO:0000256" key="1">
    <source>
        <dbReference type="SAM" id="MobiDB-lite"/>
    </source>
</evidence>
<evidence type="ECO:0000313" key="4">
    <source>
        <dbReference type="Proteomes" id="UP000834106"/>
    </source>
</evidence>
<dbReference type="PANTHER" id="PTHR12136:SF101">
    <property type="entry name" value="ENHANCED DISEASE RESISTANCE-LIKE PROTEIN (DUF1336)"/>
    <property type="match status" value="1"/>
</dbReference>
<keyword evidence="4" id="KW-1185">Reference proteome</keyword>
<reference evidence="3" key="1">
    <citation type="submission" date="2023-05" db="EMBL/GenBank/DDBJ databases">
        <authorList>
            <person name="Huff M."/>
        </authorList>
    </citation>
    <scope>NUCLEOTIDE SEQUENCE</scope>
</reference>
<gene>
    <name evidence="3" type="ORF">FPE_LOCUS10312</name>
</gene>
<dbReference type="Pfam" id="PF07059">
    <property type="entry name" value="EDR2_C"/>
    <property type="match status" value="1"/>
</dbReference>
<dbReference type="AlphaFoldDB" id="A0AAD2DQ32"/>
<dbReference type="EMBL" id="OU503041">
    <property type="protein sequence ID" value="CAI9762882.1"/>
    <property type="molecule type" value="Genomic_DNA"/>
</dbReference>
<accession>A0AAD2DQ32</accession>
<protein>
    <recommendedName>
        <fullName evidence="2">Protein ENHANCED DISEASE RESISTANCE 2 C-terminal domain-containing protein</fullName>
    </recommendedName>
</protein>
<dbReference type="InterPro" id="IPR009769">
    <property type="entry name" value="EDR2_C"/>
</dbReference>
<name>A0AAD2DQ32_9LAMI</name>
<dbReference type="InterPro" id="IPR045096">
    <property type="entry name" value="EDR2-like"/>
</dbReference>